<feature type="compositionally biased region" description="Low complexity" evidence="5">
    <location>
        <begin position="695"/>
        <end position="712"/>
    </location>
</feature>
<dbReference type="SMART" id="SM00257">
    <property type="entry name" value="LysM"/>
    <property type="match status" value="6"/>
</dbReference>
<keyword evidence="8" id="KW-1185">Reference proteome</keyword>
<feature type="compositionally biased region" description="Low complexity" evidence="5">
    <location>
        <begin position="624"/>
        <end position="650"/>
    </location>
</feature>
<sequence length="756" mass="80780">MKSSLSRKERRKIQQRLTLYGNMKKGAAVLGTTVTACSMVGVLTPLHNVYADEVDSNNVVAPYDSDSGADDVQSQTQSPENEEVNPETGDMSGSNTTGTGVEQSRVTEEQQEQLPQDSQQPSITGDEAVQQPQAEQQTEEETPEKETVEEPTQEAEEPEENKEDEELLQEAAEQLPGDDGPAPSTFSALAKEPSAFIEELAGHAKPVASSNNLYASVMIAQAIVESGWGSSTLSQAPNYNLFGIKGSYNGQSVKMPTQEFVNGRYITIKADFRKYPSYTASFQDNAALLSTSLYSGAWKSNTNSYKDATAALTGLYATAPNYNTVLNGIIENYNLTRFDTGNSGGIIDTGTGGSGNSGNSGNSSNNGNSSSSGNPSSNSSGTYTVKSGDSVWLIANKHGITMNQLRSWNNIKNDFVYPDQKLTVKKGSGSSNTGNSSNNSGNNGSSSTSGSTSYTVRSGDSVWLIANKHGITMNQLRSWNNIKNDFVYPGQKLTVKKGGNTNSTSNSNSSSSAKGSYTVKSGDSVWLIANKHGITMNQLRSWNNIKNDFVYPDQKLTVKKGSSSNSSSNSNSSSSAKGSYTVKSGDSVWLIANKHGITMNQLRSWNNIKNDFVYPGQKLTVKKGSGSSNTGNSSNNSGNNGSSSTSGSTSYTVKSGDSVWLIANKHGITMNQLRSWNNIKNDFVYPGQKLTVKKGGSSNSSSNSNSNSSNGSTHKVKIGDSLWMISQKNGISISRLKSINHLTSDTIYIGQTLKVS</sequence>
<feature type="domain" description="LysM" evidence="6">
    <location>
        <begin position="381"/>
        <end position="424"/>
    </location>
</feature>
<evidence type="ECO:0000256" key="5">
    <source>
        <dbReference type="SAM" id="MobiDB-lite"/>
    </source>
</evidence>
<evidence type="ECO:0000313" key="8">
    <source>
        <dbReference type="Proteomes" id="UP001501577"/>
    </source>
</evidence>
<feature type="compositionally biased region" description="Acidic residues" evidence="5">
    <location>
        <begin position="137"/>
        <end position="166"/>
    </location>
</feature>
<feature type="domain" description="LysM" evidence="6">
    <location>
        <begin position="712"/>
        <end position="755"/>
    </location>
</feature>
<proteinExistence type="inferred from homology"/>
<gene>
    <name evidence="7" type="ORF">GCM10019998_12570</name>
</gene>
<evidence type="ECO:0000256" key="3">
    <source>
        <dbReference type="ARBA" id="ARBA00022638"/>
    </source>
</evidence>
<feature type="compositionally biased region" description="Low complexity" evidence="5">
    <location>
        <begin position="112"/>
        <end position="136"/>
    </location>
</feature>
<reference evidence="7 8" key="1">
    <citation type="journal article" date="2019" name="Int. J. Syst. Evol. Microbiol.">
        <title>The Global Catalogue of Microorganisms (GCM) 10K type strain sequencing project: providing services to taxonomists for standard genome sequencing and annotation.</title>
        <authorList>
            <consortium name="The Broad Institute Genomics Platform"/>
            <consortium name="The Broad Institute Genome Sequencing Center for Infectious Disease"/>
            <person name="Wu L."/>
            <person name="Ma J."/>
        </authorList>
    </citation>
    <scope>NUCLEOTIDE SEQUENCE [LARGE SCALE GENOMIC DNA]</scope>
    <source>
        <strain evidence="7 8">JCM 8736</strain>
    </source>
</reference>
<dbReference type="RefSeq" id="WP_068707543.1">
    <property type="nucleotide sequence ID" value="NZ_BAAAXQ010000041.1"/>
</dbReference>
<name>A0ABN3Y467_9ENTE</name>
<feature type="compositionally biased region" description="Low complexity" evidence="5">
    <location>
        <begin position="359"/>
        <end position="382"/>
    </location>
</feature>
<comment type="similarity">
    <text evidence="1">Belongs to the glycosyl hydrolase 73 family.</text>
</comment>
<dbReference type="EMBL" id="BAAAXQ010000041">
    <property type="protein sequence ID" value="GAA3017869.1"/>
    <property type="molecule type" value="Genomic_DNA"/>
</dbReference>
<dbReference type="InterPro" id="IPR018392">
    <property type="entry name" value="LysM"/>
</dbReference>
<evidence type="ECO:0000256" key="1">
    <source>
        <dbReference type="ARBA" id="ARBA00010266"/>
    </source>
</evidence>
<dbReference type="Pfam" id="PF01832">
    <property type="entry name" value="Glucosaminidase"/>
    <property type="match status" value="1"/>
</dbReference>
<evidence type="ECO:0000259" key="6">
    <source>
        <dbReference type="PROSITE" id="PS51782"/>
    </source>
</evidence>
<dbReference type="PROSITE" id="PS51782">
    <property type="entry name" value="LYSM"/>
    <property type="match status" value="6"/>
</dbReference>
<evidence type="ECO:0000256" key="4">
    <source>
        <dbReference type="ARBA" id="ARBA00032108"/>
    </source>
</evidence>
<feature type="region of interest" description="Disordered" evidence="5">
    <location>
        <begin position="425"/>
        <end position="454"/>
    </location>
</feature>
<dbReference type="SMART" id="SM00047">
    <property type="entry name" value="LYZ2"/>
    <property type="match status" value="1"/>
</dbReference>
<dbReference type="SUPFAM" id="SSF54106">
    <property type="entry name" value="LysM domain"/>
    <property type="match status" value="6"/>
</dbReference>
<feature type="domain" description="LysM" evidence="6">
    <location>
        <begin position="649"/>
        <end position="692"/>
    </location>
</feature>
<feature type="domain" description="LysM" evidence="6">
    <location>
        <begin position="452"/>
        <end position="495"/>
    </location>
</feature>
<feature type="compositionally biased region" description="Low complexity" evidence="5">
    <location>
        <begin position="427"/>
        <end position="453"/>
    </location>
</feature>
<feature type="region of interest" description="Disordered" evidence="5">
    <location>
        <begin position="690"/>
        <end position="714"/>
    </location>
</feature>
<dbReference type="Gene3D" id="4.10.80.30">
    <property type="entry name" value="DNA polymerase, domain 6"/>
    <property type="match status" value="1"/>
</dbReference>
<feature type="region of interest" description="Disordered" evidence="5">
    <location>
        <begin position="347"/>
        <end position="382"/>
    </location>
</feature>
<evidence type="ECO:0000256" key="2">
    <source>
        <dbReference type="ARBA" id="ARBA00022529"/>
    </source>
</evidence>
<evidence type="ECO:0000313" key="7">
    <source>
        <dbReference type="EMBL" id="GAA3017869.1"/>
    </source>
</evidence>
<feature type="region of interest" description="Disordered" evidence="5">
    <location>
        <begin position="495"/>
        <end position="517"/>
    </location>
</feature>
<dbReference type="Gene3D" id="3.10.350.10">
    <property type="entry name" value="LysM domain"/>
    <property type="match status" value="6"/>
</dbReference>
<feature type="region of interest" description="Disordered" evidence="5">
    <location>
        <begin position="622"/>
        <end position="651"/>
    </location>
</feature>
<feature type="domain" description="LysM" evidence="6">
    <location>
        <begin position="578"/>
        <end position="621"/>
    </location>
</feature>
<dbReference type="PANTHER" id="PTHR33734">
    <property type="entry name" value="LYSM DOMAIN-CONTAINING GPI-ANCHORED PROTEIN 2"/>
    <property type="match status" value="1"/>
</dbReference>
<accession>A0ABN3Y467</accession>
<feature type="region of interest" description="Disordered" evidence="5">
    <location>
        <begin position="59"/>
        <end position="166"/>
    </location>
</feature>
<feature type="region of interest" description="Disordered" evidence="5">
    <location>
        <begin position="558"/>
        <end position="580"/>
    </location>
</feature>
<dbReference type="Pfam" id="PF01476">
    <property type="entry name" value="LysM"/>
    <property type="match status" value="6"/>
</dbReference>
<dbReference type="Proteomes" id="UP001501577">
    <property type="component" value="Unassembled WGS sequence"/>
</dbReference>
<dbReference type="CDD" id="cd00118">
    <property type="entry name" value="LysM"/>
    <property type="match status" value="6"/>
</dbReference>
<dbReference type="Gene3D" id="1.10.530.10">
    <property type="match status" value="1"/>
</dbReference>
<dbReference type="InterPro" id="IPR002901">
    <property type="entry name" value="MGlyc_endo_b_GlcNAc-like_dom"/>
</dbReference>
<feature type="compositionally biased region" description="Polar residues" evidence="5">
    <location>
        <begin position="91"/>
        <end position="104"/>
    </location>
</feature>
<feature type="domain" description="LysM" evidence="6">
    <location>
        <begin position="515"/>
        <end position="558"/>
    </location>
</feature>
<organism evidence="7 8">
    <name type="scientific">Tetragenococcus solitarius</name>
    <dbReference type="NCBI Taxonomy" id="71453"/>
    <lineage>
        <taxon>Bacteria</taxon>
        <taxon>Bacillati</taxon>
        <taxon>Bacillota</taxon>
        <taxon>Bacilli</taxon>
        <taxon>Lactobacillales</taxon>
        <taxon>Enterococcaceae</taxon>
        <taxon>Tetragenococcus</taxon>
    </lineage>
</organism>
<protein>
    <recommendedName>
        <fullName evidence="4">Peptidoglycan hydrolase</fullName>
    </recommendedName>
</protein>
<dbReference type="InterPro" id="IPR036779">
    <property type="entry name" value="LysM_dom_sf"/>
</dbReference>
<keyword evidence="2" id="KW-0929">Antimicrobial</keyword>
<keyword evidence="3" id="KW-0081">Bacteriolytic enzyme</keyword>
<dbReference type="PANTHER" id="PTHR33734:SF22">
    <property type="entry name" value="MEMBRANE-BOUND LYTIC MUREIN TRANSGLYCOSYLASE D"/>
    <property type="match status" value="1"/>
</dbReference>
<feature type="compositionally biased region" description="Low complexity" evidence="5">
    <location>
        <begin position="562"/>
        <end position="575"/>
    </location>
</feature>
<feature type="compositionally biased region" description="Low complexity" evidence="5">
    <location>
        <begin position="500"/>
        <end position="512"/>
    </location>
</feature>
<comment type="caution">
    <text evidence="7">The sequence shown here is derived from an EMBL/GenBank/DDBJ whole genome shotgun (WGS) entry which is preliminary data.</text>
</comment>